<evidence type="ECO:0000256" key="2">
    <source>
        <dbReference type="ARBA" id="ARBA00022741"/>
    </source>
</evidence>
<dbReference type="PANTHER" id="PTHR11472">
    <property type="entry name" value="DNA REPAIR DEAD HELICASE RAD3/XP-D SUBFAMILY MEMBER"/>
    <property type="match status" value="1"/>
</dbReference>
<dbReference type="Pfam" id="PF13307">
    <property type="entry name" value="Helicase_C_2"/>
    <property type="match status" value="1"/>
</dbReference>
<evidence type="ECO:0000256" key="3">
    <source>
        <dbReference type="ARBA" id="ARBA00022801"/>
    </source>
</evidence>
<keyword evidence="8" id="KW-0413">Isomerase</keyword>
<dbReference type="CDD" id="cd18788">
    <property type="entry name" value="SF2_C_XPD"/>
    <property type="match status" value="1"/>
</dbReference>
<evidence type="ECO:0000256" key="1">
    <source>
        <dbReference type="ARBA" id="ARBA00022723"/>
    </source>
</evidence>
<keyword evidence="1" id="KW-0479">Metal-binding</keyword>
<dbReference type="InParanoid" id="A9V1B4"/>
<dbReference type="GO" id="GO:0005634">
    <property type="term" value="C:nucleus"/>
    <property type="evidence" value="ECO:0000318"/>
    <property type="project" value="GO_Central"/>
</dbReference>
<dbReference type="SMART" id="SM00491">
    <property type="entry name" value="HELICc2"/>
    <property type="match status" value="1"/>
</dbReference>
<dbReference type="InterPro" id="IPR045028">
    <property type="entry name" value="DinG/Rad3-like"/>
</dbReference>
<dbReference type="InterPro" id="IPR006555">
    <property type="entry name" value="ATP-dep_Helicase_C"/>
</dbReference>
<dbReference type="RefSeq" id="XP_001746516.1">
    <property type="nucleotide sequence ID" value="XM_001746464.1"/>
</dbReference>
<dbReference type="GO" id="GO:1990918">
    <property type="term" value="P:double-strand break repair involved in meiotic recombination"/>
    <property type="evidence" value="ECO:0000318"/>
    <property type="project" value="GO_Central"/>
</dbReference>
<feature type="region of interest" description="Disordered" evidence="9">
    <location>
        <begin position="828"/>
        <end position="885"/>
    </location>
</feature>
<dbReference type="GO" id="GO:0003677">
    <property type="term" value="F:DNA binding"/>
    <property type="evidence" value="ECO:0007669"/>
    <property type="project" value="InterPro"/>
</dbReference>
<organism evidence="11 12">
    <name type="scientific">Monosiga brevicollis</name>
    <name type="common">Choanoflagellate</name>
    <dbReference type="NCBI Taxonomy" id="81824"/>
    <lineage>
        <taxon>Eukaryota</taxon>
        <taxon>Choanoflagellata</taxon>
        <taxon>Craspedida</taxon>
        <taxon>Salpingoecidae</taxon>
        <taxon>Monosiga</taxon>
    </lineage>
</organism>
<keyword evidence="12" id="KW-1185">Reference proteome</keyword>
<dbReference type="GO" id="GO:0003678">
    <property type="term" value="F:DNA helicase activity"/>
    <property type="evidence" value="ECO:0000318"/>
    <property type="project" value="GO_Central"/>
</dbReference>
<dbReference type="InterPro" id="IPR014013">
    <property type="entry name" value="Helic_SF1/SF2_ATP-bd_DinG/Rad3"/>
</dbReference>
<keyword evidence="3" id="KW-0378">Hydrolase</keyword>
<dbReference type="GO" id="GO:0006289">
    <property type="term" value="P:nucleotide-excision repair"/>
    <property type="evidence" value="ECO:0000318"/>
    <property type="project" value="GO_Central"/>
</dbReference>
<sequence length="1041" mass="113329">MASAEPAPTTREFMISGQRVLFPYKPYPSQFLLISATIKALLKVCAPTCLTAKCLLNHVIKPPPSLTKPWVRLEQKDNALLESPTGTGKTLALLCSVLAWQKSEKMRIAAMRADLEAQLATDAHSQDEEDETMANTKAKPAHVPSRPLSRGPGANGQLLEEEDDDFRVTALERLNTGFKGARRASPFPGPVKPSNTTVNAAAAAPRTTPASKKAKLSAQDRKQLRVPTIYFGTRTHRQLAQVTSELKRSAYSDVRMTVLSSREHTCVHPRVSKASHKNDECSKLLGGKGQGGAQCHCYHNAKQLANGRQFRHGAWDLEDLVARGRKQRACAYFAARELAPTAELVFCPYNYLVQTTTVHQLCLPSLALMQRLTVLASLPLPHPLLLSTQNSYTMTTSNATAPQYCFQTTLPDDWENSTLIKPLWTSQSLASRNFKIRSMMRENPPKQPRSFCFERNSEDGEWRFHLWCMNPALAFRSALSDTHSVLLASANYKHTSSPSFQDEIGNVVLTICELKLVVKEPRTSHDGGFDGQLKRFYANVAPRKRRTGALFMAVCRGKASEGIDFSDDRARAVITVGIPFPAFKDPEVTQKREYNTKLSKQARSSHLNGDQWYQIQAFRALNQALGRCIRHRNDWGAIVMIDARMKESAQYQGQLSKWLRTQVQHFDTVPTFAHRLETFVAQCMGQEWNRGAAASHAHVDDLINSVMDAAELKAPAKPTRGTLEGAGFFLEPQRVDRAGPAHAETEAQPPARPAAKHATREDSGIGSEQVHRPKSSSGKPSGTHNTDTTPGAPLNTNALEAANIGRAASKGPETQLTGEEGASELAPVVGDRQTPPSSPGPATAIISGANLAPAPSSPLPETSSVSNREARHDTDSVELDDTPEPSIFLLDSPIKMSQASREAALGLASLLEPDSAMTAQQPLACWRCQDDLLSSLPDDKARQGVAAAASVIDAHAAPAQLRWIVGTRVKLTHLISLPASAVPQTVMAPLQPPPLGLNACMDASTDLLLVALICPQCGCVCGCQARSLTHSGDAGHVWFVV</sequence>
<dbReference type="PROSITE" id="PS51193">
    <property type="entry name" value="HELICASE_ATP_BIND_2"/>
    <property type="match status" value="1"/>
</dbReference>
<dbReference type="SUPFAM" id="SSF52540">
    <property type="entry name" value="P-loop containing nucleoside triphosphate hydrolases"/>
    <property type="match status" value="1"/>
</dbReference>
<evidence type="ECO:0000259" key="10">
    <source>
        <dbReference type="PROSITE" id="PS51193"/>
    </source>
</evidence>
<feature type="domain" description="Helicase ATP-binding" evidence="10">
    <location>
        <begin position="16"/>
        <end position="432"/>
    </location>
</feature>
<dbReference type="GO" id="GO:0051536">
    <property type="term" value="F:iron-sulfur cluster binding"/>
    <property type="evidence" value="ECO:0007669"/>
    <property type="project" value="UniProtKB-KW"/>
</dbReference>
<dbReference type="EMBL" id="CH991553">
    <property type="protein sequence ID" value="EDQ88903.1"/>
    <property type="molecule type" value="Genomic_DNA"/>
</dbReference>
<keyword evidence="6" id="KW-0408">Iron</keyword>
<dbReference type="GO" id="GO:0016818">
    <property type="term" value="F:hydrolase activity, acting on acid anhydrides, in phosphorus-containing anhydrides"/>
    <property type="evidence" value="ECO:0007669"/>
    <property type="project" value="InterPro"/>
</dbReference>
<dbReference type="STRING" id="81824.A9V1B4"/>
<evidence type="ECO:0000256" key="6">
    <source>
        <dbReference type="ARBA" id="ARBA00023004"/>
    </source>
</evidence>
<dbReference type="GO" id="GO:0005524">
    <property type="term" value="F:ATP binding"/>
    <property type="evidence" value="ECO:0007669"/>
    <property type="project" value="UniProtKB-KW"/>
</dbReference>
<feature type="compositionally biased region" description="Polar residues" evidence="9">
    <location>
        <begin position="775"/>
        <end position="796"/>
    </location>
</feature>
<dbReference type="AlphaFoldDB" id="A9V1B4"/>
<proteinExistence type="predicted"/>
<keyword evidence="2" id="KW-0547">Nucleotide-binding</keyword>
<dbReference type="InterPro" id="IPR010614">
    <property type="entry name" value="RAD3-like_helicase_DEAD"/>
</dbReference>
<evidence type="ECO:0000256" key="4">
    <source>
        <dbReference type="ARBA" id="ARBA00022806"/>
    </source>
</evidence>
<gene>
    <name evidence="11" type="ORF">MONBRDRAFT_26081</name>
</gene>
<keyword evidence="5" id="KW-0067">ATP-binding</keyword>
<dbReference type="InterPro" id="IPR027417">
    <property type="entry name" value="P-loop_NTPase"/>
</dbReference>
<evidence type="ECO:0000256" key="8">
    <source>
        <dbReference type="ARBA" id="ARBA00023235"/>
    </source>
</evidence>
<feature type="region of interest" description="Disordered" evidence="9">
    <location>
        <begin position="181"/>
        <end position="219"/>
    </location>
</feature>
<feature type="region of interest" description="Disordered" evidence="9">
    <location>
        <begin position="738"/>
        <end position="796"/>
    </location>
</feature>
<dbReference type="GeneID" id="5891751"/>
<evidence type="ECO:0000313" key="11">
    <source>
        <dbReference type="EMBL" id="EDQ88903.1"/>
    </source>
</evidence>
<feature type="compositionally biased region" description="Low complexity" evidence="9">
    <location>
        <begin position="193"/>
        <end position="211"/>
    </location>
</feature>
<dbReference type="Gene3D" id="3.40.50.300">
    <property type="entry name" value="P-loop containing nucleotide triphosphate hydrolases"/>
    <property type="match status" value="3"/>
</dbReference>
<dbReference type="eggNOG" id="KOG1132">
    <property type="taxonomic scope" value="Eukaryota"/>
</dbReference>
<evidence type="ECO:0000256" key="9">
    <source>
        <dbReference type="SAM" id="MobiDB-lite"/>
    </source>
</evidence>
<dbReference type="Pfam" id="PF06733">
    <property type="entry name" value="DEAD_2"/>
    <property type="match status" value="1"/>
</dbReference>
<evidence type="ECO:0000313" key="12">
    <source>
        <dbReference type="Proteomes" id="UP000001357"/>
    </source>
</evidence>
<dbReference type="InterPro" id="IPR006554">
    <property type="entry name" value="Helicase-like_DEXD_c2"/>
</dbReference>
<reference evidence="11 12" key="1">
    <citation type="journal article" date="2008" name="Nature">
        <title>The genome of the choanoflagellate Monosiga brevicollis and the origin of metazoans.</title>
        <authorList>
            <consortium name="JGI Sequencing"/>
            <person name="King N."/>
            <person name="Westbrook M.J."/>
            <person name="Young S.L."/>
            <person name="Kuo A."/>
            <person name="Abedin M."/>
            <person name="Chapman J."/>
            <person name="Fairclough S."/>
            <person name="Hellsten U."/>
            <person name="Isogai Y."/>
            <person name="Letunic I."/>
            <person name="Marr M."/>
            <person name="Pincus D."/>
            <person name="Putnam N."/>
            <person name="Rokas A."/>
            <person name="Wright K.J."/>
            <person name="Zuzow R."/>
            <person name="Dirks W."/>
            <person name="Good M."/>
            <person name="Goodstein D."/>
            <person name="Lemons D."/>
            <person name="Li W."/>
            <person name="Lyons J.B."/>
            <person name="Morris A."/>
            <person name="Nichols S."/>
            <person name="Richter D.J."/>
            <person name="Salamov A."/>
            <person name="Bork P."/>
            <person name="Lim W.A."/>
            <person name="Manning G."/>
            <person name="Miller W.T."/>
            <person name="McGinnis W."/>
            <person name="Shapiro H."/>
            <person name="Tjian R."/>
            <person name="Grigoriev I.V."/>
            <person name="Rokhsar D."/>
        </authorList>
    </citation>
    <scope>NUCLEOTIDE SEQUENCE [LARGE SCALE GENOMIC DNA]</scope>
    <source>
        <strain evidence="12">MX1 / ATCC 50154</strain>
    </source>
</reference>
<keyword evidence="7" id="KW-0411">Iron-sulfur</keyword>
<dbReference type="KEGG" id="mbr:MONBRDRAFT_26081"/>
<protein>
    <recommendedName>
        <fullName evidence="10">Helicase ATP-binding domain-containing protein</fullName>
    </recommendedName>
</protein>
<accession>A9V1B4</accession>
<evidence type="ECO:0000256" key="5">
    <source>
        <dbReference type="ARBA" id="ARBA00022840"/>
    </source>
</evidence>
<dbReference type="Proteomes" id="UP000001357">
    <property type="component" value="Unassembled WGS sequence"/>
</dbReference>
<dbReference type="PANTHER" id="PTHR11472:SF47">
    <property type="entry name" value="FANCONI ANEMIA GROUP J PROTEIN"/>
    <property type="match status" value="1"/>
</dbReference>
<dbReference type="GO" id="GO:0046872">
    <property type="term" value="F:metal ion binding"/>
    <property type="evidence" value="ECO:0007669"/>
    <property type="project" value="UniProtKB-KW"/>
</dbReference>
<name>A9V1B4_MONBE</name>
<keyword evidence="4" id="KW-0347">Helicase</keyword>
<dbReference type="SMART" id="SM00488">
    <property type="entry name" value="DEXDc2"/>
    <property type="match status" value="1"/>
</dbReference>
<feature type="region of interest" description="Disordered" evidence="9">
    <location>
        <begin position="120"/>
        <end position="163"/>
    </location>
</feature>
<evidence type="ECO:0000256" key="7">
    <source>
        <dbReference type="ARBA" id="ARBA00023014"/>
    </source>
</evidence>